<proteinExistence type="predicted"/>
<feature type="region of interest" description="Disordered" evidence="1">
    <location>
        <begin position="1"/>
        <end position="52"/>
    </location>
</feature>
<evidence type="ECO:0000313" key="2">
    <source>
        <dbReference type="EMBL" id="LAB06265.1"/>
    </source>
</evidence>
<dbReference type="AlphaFoldDB" id="A0A2D4KC23"/>
<feature type="compositionally biased region" description="Basic and acidic residues" evidence="1">
    <location>
        <begin position="1"/>
        <end position="17"/>
    </location>
</feature>
<protein>
    <submittedName>
        <fullName evidence="2">Uncharacterized protein</fullName>
    </submittedName>
</protein>
<reference evidence="2" key="2">
    <citation type="submission" date="2017-11" db="EMBL/GenBank/DDBJ databases">
        <title>Coralsnake Venomics: Analyses of Venom Gland Transcriptomes and Proteomes of Six Brazilian Taxa.</title>
        <authorList>
            <person name="Aird S.D."/>
            <person name="Jorge da Silva N."/>
            <person name="Qiu L."/>
            <person name="Villar-Briones A."/>
            <person name="Aparecida-Saddi V."/>
            <person name="Campos-Telles M.P."/>
            <person name="Grau M."/>
            <person name="Mikheyev A.S."/>
        </authorList>
    </citation>
    <scope>NUCLEOTIDE SEQUENCE</scope>
    <source>
        <tissue evidence="2">Venom_gland</tissue>
    </source>
</reference>
<name>A0A2D4KC23_9SAUR</name>
<evidence type="ECO:0000256" key="1">
    <source>
        <dbReference type="SAM" id="MobiDB-lite"/>
    </source>
</evidence>
<accession>A0A2D4KC23</accession>
<sequence>MSRDIRGRDPLEGDPRRRGQRHRTGLEGATREEDMSGGHLPEVTVDPDRPRKHVPIGGRLRHFADTWEVSTTDTWVIDTVRFRLKLEWISPPPKLFQNMSHVQETGQEEIDADSY</sequence>
<organism evidence="2">
    <name type="scientific">Micrurus paraensis</name>
    <dbReference type="NCBI Taxonomy" id="1970185"/>
    <lineage>
        <taxon>Eukaryota</taxon>
        <taxon>Metazoa</taxon>
        <taxon>Chordata</taxon>
        <taxon>Craniata</taxon>
        <taxon>Vertebrata</taxon>
        <taxon>Euteleostomi</taxon>
        <taxon>Lepidosauria</taxon>
        <taxon>Squamata</taxon>
        <taxon>Bifurcata</taxon>
        <taxon>Unidentata</taxon>
        <taxon>Episquamata</taxon>
        <taxon>Toxicofera</taxon>
        <taxon>Serpentes</taxon>
        <taxon>Colubroidea</taxon>
        <taxon>Elapidae</taxon>
        <taxon>Elapinae</taxon>
        <taxon>Micrurus</taxon>
    </lineage>
</organism>
<dbReference type="EMBL" id="IACL01048835">
    <property type="protein sequence ID" value="LAB06265.1"/>
    <property type="molecule type" value="Transcribed_RNA"/>
</dbReference>
<reference evidence="2" key="1">
    <citation type="submission" date="2017-07" db="EMBL/GenBank/DDBJ databases">
        <authorList>
            <person name="Mikheyev A."/>
            <person name="Grau M."/>
        </authorList>
    </citation>
    <scope>NUCLEOTIDE SEQUENCE</scope>
    <source>
        <tissue evidence="2">Venom_gland</tissue>
    </source>
</reference>